<dbReference type="Proteomes" id="UP000002640">
    <property type="component" value="Unassembled WGS sequence"/>
</dbReference>
<dbReference type="SMR" id="G5AHM8"/>
<name>G5AHM8_PHYSP</name>
<dbReference type="Pfam" id="PF01293">
    <property type="entry name" value="PEPCK_ATP"/>
    <property type="match status" value="3"/>
</dbReference>
<keyword evidence="6" id="KW-0210">Decarboxylase</keyword>
<feature type="region of interest" description="Disordered" evidence="10">
    <location>
        <begin position="335"/>
        <end position="399"/>
    </location>
</feature>
<dbReference type="Gene3D" id="2.170.8.10">
    <property type="entry name" value="Phosphoenolpyruvate Carboxykinase, domain 2"/>
    <property type="match status" value="1"/>
</dbReference>
<dbReference type="AlphaFoldDB" id="G5AHM8"/>
<keyword evidence="7" id="KW-0067">ATP-binding</keyword>
<dbReference type="GO" id="GO:0004612">
    <property type="term" value="F:phosphoenolpyruvate carboxykinase (ATP) activity"/>
    <property type="evidence" value="ECO:0007669"/>
    <property type="project" value="UniProtKB-EC"/>
</dbReference>
<dbReference type="KEGG" id="psoj:PHYSODRAFT_342798"/>
<feature type="compositionally biased region" description="Polar residues" evidence="10">
    <location>
        <begin position="817"/>
        <end position="826"/>
    </location>
</feature>
<evidence type="ECO:0000256" key="9">
    <source>
        <dbReference type="ARBA" id="ARBA00047371"/>
    </source>
</evidence>
<feature type="region of interest" description="Disordered" evidence="10">
    <location>
        <begin position="436"/>
        <end position="496"/>
    </location>
</feature>
<dbReference type="RefSeq" id="XP_009539579.1">
    <property type="nucleotide sequence ID" value="XM_009541284.1"/>
</dbReference>
<dbReference type="Gene3D" id="3.90.228.20">
    <property type="match status" value="2"/>
</dbReference>
<organism evidence="11 12">
    <name type="scientific">Phytophthora sojae (strain P6497)</name>
    <name type="common">Soybean stem and root rot agent</name>
    <name type="synonym">Phytophthora megasperma f. sp. glycines</name>
    <dbReference type="NCBI Taxonomy" id="1094619"/>
    <lineage>
        <taxon>Eukaryota</taxon>
        <taxon>Sar</taxon>
        <taxon>Stramenopiles</taxon>
        <taxon>Oomycota</taxon>
        <taxon>Peronosporomycetes</taxon>
        <taxon>Peronosporales</taxon>
        <taxon>Peronosporaceae</taxon>
        <taxon>Phytophthora</taxon>
    </lineage>
</organism>
<dbReference type="UniPathway" id="UPA00138"/>
<evidence type="ECO:0000313" key="12">
    <source>
        <dbReference type="Proteomes" id="UP000002640"/>
    </source>
</evidence>
<protein>
    <recommendedName>
        <fullName evidence="3">phosphoenolpyruvate carboxykinase (ATP)</fullName>
        <ecNumber evidence="3">4.1.1.49</ecNumber>
    </recommendedName>
</protein>
<comment type="similarity">
    <text evidence="2">Belongs to the phosphoenolpyruvate carboxykinase (ATP) family.</text>
</comment>
<dbReference type="InterPro" id="IPR008210">
    <property type="entry name" value="PEP_carboxykinase_N"/>
</dbReference>
<keyword evidence="5" id="KW-0547">Nucleotide-binding</keyword>
<feature type="compositionally biased region" description="Basic and acidic residues" evidence="10">
    <location>
        <begin position="759"/>
        <end position="773"/>
    </location>
</feature>
<feature type="compositionally biased region" description="Basic and acidic residues" evidence="10">
    <location>
        <begin position="384"/>
        <end position="399"/>
    </location>
</feature>
<dbReference type="PANTHER" id="PTHR30031">
    <property type="entry name" value="PHOSPHOENOLPYRUVATE CARBOXYKINASE ATP"/>
    <property type="match status" value="1"/>
</dbReference>
<keyword evidence="12" id="KW-1185">Reference proteome</keyword>
<sequence length="1049" mass="113588">MKMAPSRPAAFAKPFVLRTFANPTATSLAIEKFGVTNANTIRNLSYDEIAAHKAKNGEGHSPKNKYIMDQAPSSQNIWWGDINHPERAEVFDELYETVTKHYSSAEKVYVFDGYAFRIENDVVIGGTWYRGEKKKGIFLPLDGIMAMHCAANKGKNGDTALFFGLSGTGRSHGWDDEGIFNFEGGCYAKTINLSQENEPDIYNTIKRDALLENAFVDAEAKEPDFYNTSRTENGRVSYPIYHVLNHEPTSSGGHPSNIACTPTALVAGTERGVTEPAATFSACFGAAFLPLHPTKYAKKLQKHNTSWRLRMSIKDTRACIDAILDGSTKESQFSDRTRAAKAKDESSALMEATKAAKEVVRSRSSTPESGRQAGARSKSPDAAQGKEESPRGHKSPARDWEAAVFDCTMVQYSGESSPHDENVSEGSTHAAEGTELAAGDMTNASADAKASSEKEAEDAESGSGDSKQSHDEVAMADAGVVAEKSPSGAGSKPKEVLVSKHLTLAQGRERAQASKAAAAAKAAEAKAKKCSASRSPRGSSSKLFIDSESEDEEGAVHEPKELSNNLDEQQQQYHAASSGAYARQPTVTTTIESSSGGDATYPQGYFPPEPGTGAPALLEKLSAPRGLIGGYTSRGSYERALVEKEPLFLGDVEVARCVLLAPHKLTLKEFTTLRKKPEDKGGLHPVWGFHWVKPNDNMTWSEVEDLFWRYVQRKGYSDQEFKELREDRTLSAILDVRELRIEFAQLVSKRKLHSKMDELKQEARAKAREERGRGATTSATVPRVPAKKPRTTYKAAAASRPISQQPPGSLPGAAQRAPTSYPTQGNPFTSRAAGACHGAAAPGRLVPRGSGSAHYDQGGPAVASHGHGYEPEATQPYAGAPSQVVALQQEEIRLLRDRVYVLEIALGVGLDGEAAARAGQPGAVERLREDVASLYQETRSLHGRVDRRADLSSYVSLRNQLAGLRAELHGHAPYPEQQQPHSYQAQFGQGSYGAPAYAAPMYAAPSYDQRAYQAPYRDPTPRFEELRSSPPGHPPLPAGQPEPEGHGTS</sequence>
<evidence type="ECO:0000313" key="11">
    <source>
        <dbReference type="EMBL" id="EGZ04949.1"/>
    </source>
</evidence>
<evidence type="ECO:0000256" key="8">
    <source>
        <dbReference type="ARBA" id="ARBA00023239"/>
    </source>
</evidence>
<evidence type="ECO:0000256" key="6">
    <source>
        <dbReference type="ARBA" id="ARBA00022793"/>
    </source>
</evidence>
<comment type="pathway">
    <text evidence="1">Carbohydrate biosynthesis; gluconeogenesis.</text>
</comment>
<comment type="catalytic activity">
    <reaction evidence="9">
        <text>oxaloacetate + ATP = phosphoenolpyruvate + ADP + CO2</text>
        <dbReference type="Rhea" id="RHEA:18617"/>
        <dbReference type="ChEBI" id="CHEBI:16452"/>
        <dbReference type="ChEBI" id="CHEBI:16526"/>
        <dbReference type="ChEBI" id="CHEBI:30616"/>
        <dbReference type="ChEBI" id="CHEBI:58702"/>
        <dbReference type="ChEBI" id="CHEBI:456216"/>
        <dbReference type="EC" id="4.1.1.49"/>
    </reaction>
</comment>
<accession>G5AHM8</accession>
<feature type="compositionally biased region" description="Basic and acidic residues" evidence="10">
    <location>
        <begin position="335"/>
        <end position="346"/>
    </location>
</feature>
<dbReference type="InterPro" id="IPR001272">
    <property type="entry name" value="PEP_carboxykinase_ATP"/>
</dbReference>
<evidence type="ECO:0000256" key="5">
    <source>
        <dbReference type="ARBA" id="ARBA00022741"/>
    </source>
</evidence>
<feature type="region of interest" description="Disordered" evidence="10">
    <location>
        <begin position="759"/>
        <end position="826"/>
    </location>
</feature>
<dbReference type="GO" id="GO:0005829">
    <property type="term" value="C:cytosol"/>
    <property type="evidence" value="ECO:0007669"/>
    <property type="project" value="TreeGrafter"/>
</dbReference>
<evidence type="ECO:0000256" key="2">
    <source>
        <dbReference type="ARBA" id="ARBA00006052"/>
    </source>
</evidence>
<dbReference type="GO" id="GO:0005524">
    <property type="term" value="F:ATP binding"/>
    <property type="evidence" value="ECO:0007669"/>
    <property type="project" value="UniProtKB-KW"/>
</dbReference>
<evidence type="ECO:0000256" key="4">
    <source>
        <dbReference type="ARBA" id="ARBA00022432"/>
    </source>
</evidence>
<dbReference type="InParanoid" id="G5AHM8"/>
<reference evidence="11 12" key="1">
    <citation type="journal article" date="2006" name="Science">
        <title>Phytophthora genome sequences uncover evolutionary origins and mechanisms of pathogenesis.</title>
        <authorList>
            <person name="Tyler B.M."/>
            <person name="Tripathy S."/>
            <person name="Zhang X."/>
            <person name="Dehal P."/>
            <person name="Jiang R.H."/>
            <person name="Aerts A."/>
            <person name="Arredondo F.D."/>
            <person name="Baxter L."/>
            <person name="Bensasson D."/>
            <person name="Beynon J.L."/>
            <person name="Chapman J."/>
            <person name="Damasceno C.M."/>
            <person name="Dorrance A.E."/>
            <person name="Dou D."/>
            <person name="Dickerman A.W."/>
            <person name="Dubchak I.L."/>
            <person name="Garbelotto M."/>
            <person name="Gijzen M."/>
            <person name="Gordon S.G."/>
            <person name="Govers F."/>
            <person name="Grunwald N.J."/>
            <person name="Huang W."/>
            <person name="Ivors K.L."/>
            <person name="Jones R.W."/>
            <person name="Kamoun S."/>
            <person name="Krampis K."/>
            <person name="Lamour K.H."/>
            <person name="Lee M.K."/>
            <person name="McDonald W.H."/>
            <person name="Medina M."/>
            <person name="Meijer H.J."/>
            <person name="Nordberg E.K."/>
            <person name="Maclean D.J."/>
            <person name="Ospina-Giraldo M.D."/>
            <person name="Morris P.F."/>
            <person name="Phuntumart V."/>
            <person name="Putnam N.H."/>
            <person name="Rash S."/>
            <person name="Rose J.K."/>
            <person name="Sakihama Y."/>
            <person name="Salamov A.A."/>
            <person name="Savidor A."/>
            <person name="Scheuring C.F."/>
            <person name="Smith B.M."/>
            <person name="Sobral B.W."/>
            <person name="Terry A."/>
            <person name="Torto-Alalibo T.A."/>
            <person name="Win J."/>
            <person name="Xu Z."/>
            <person name="Zhang H."/>
            <person name="Grigoriev I.V."/>
            <person name="Rokhsar D.S."/>
            <person name="Boore J.L."/>
        </authorList>
    </citation>
    <scope>NUCLEOTIDE SEQUENCE [LARGE SCALE GENOMIC DNA]</scope>
    <source>
        <strain evidence="11 12">P6497</strain>
    </source>
</reference>
<evidence type="ECO:0000256" key="7">
    <source>
        <dbReference type="ARBA" id="ARBA00022840"/>
    </source>
</evidence>
<gene>
    <name evidence="11" type="ORF">PHYSODRAFT_342798</name>
</gene>
<feature type="compositionally biased region" description="Pro residues" evidence="10">
    <location>
        <begin position="1031"/>
        <end position="1040"/>
    </location>
</feature>
<keyword evidence="4" id="KW-0312">Gluconeogenesis</keyword>
<feature type="compositionally biased region" description="Low complexity" evidence="10">
    <location>
        <begin position="530"/>
        <end position="541"/>
    </location>
</feature>
<keyword evidence="8" id="KW-0456">Lyase</keyword>
<evidence type="ECO:0000256" key="10">
    <source>
        <dbReference type="SAM" id="MobiDB-lite"/>
    </source>
</evidence>
<proteinExistence type="inferred from homology"/>
<dbReference type="SUPFAM" id="SSF53795">
    <property type="entry name" value="PEP carboxykinase-like"/>
    <property type="match status" value="1"/>
</dbReference>
<evidence type="ECO:0000256" key="3">
    <source>
        <dbReference type="ARBA" id="ARBA00012363"/>
    </source>
</evidence>
<dbReference type="GO" id="GO:0006094">
    <property type="term" value="P:gluconeogenesis"/>
    <property type="evidence" value="ECO:0007669"/>
    <property type="project" value="UniProtKB-UniPathway"/>
</dbReference>
<feature type="region of interest" description="Disordered" evidence="10">
    <location>
        <begin position="840"/>
        <end position="872"/>
    </location>
</feature>
<feature type="region of interest" description="Disordered" evidence="10">
    <location>
        <begin position="1010"/>
        <end position="1049"/>
    </location>
</feature>
<dbReference type="SUPFAM" id="SSF68923">
    <property type="entry name" value="PEP carboxykinase N-terminal domain"/>
    <property type="match status" value="1"/>
</dbReference>
<dbReference type="Gene3D" id="3.40.449.10">
    <property type="entry name" value="Phosphoenolpyruvate Carboxykinase, domain 1"/>
    <property type="match status" value="2"/>
</dbReference>
<dbReference type="EC" id="4.1.1.49" evidence="3"/>
<dbReference type="GeneID" id="20648390"/>
<evidence type="ECO:0000256" key="1">
    <source>
        <dbReference type="ARBA" id="ARBA00004742"/>
    </source>
</evidence>
<dbReference type="PANTHER" id="PTHR30031:SF0">
    <property type="entry name" value="PHOSPHOENOLPYRUVATE CARBOXYKINASE (ATP)"/>
    <property type="match status" value="1"/>
</dbReference>
<dbReference type="InterPro" id="IPR013035">
    <property type="entry name" value="PEP_carboxykinase_C"/>
</dbReference>
<dbReference type="EMBL" id="JH159171">
    <property type="protein sequence ID" value="EGZ04949.1"/>
    <property type="molecule type" value="Genomic_DNA"/>
</dbReference>
<feature type="region of interest" description="Disordered" evidence="10">
    <location>
        <begin position="526"/>
        <end position="562"/>
    </location>
</feature>